<feature type="compositionally biased region" description="Pro residues" evidence="1">
    <location>
        <begin position="411"/>
        <end position="433"/>
    </location>
</feature>
<feature type="transmembrane region" description="Helical" evidence="2">
    <location>
        <begin position="370"/>
        <end position="391"/>
    </location>
</feature>
<feature type="transmembrane region" description="Helical" evidence="2">
    <location>
        <begin position="258"/>
        <end position="277"/>
    </location>
</feature>
<comment type="caution">
    <text evidence="4">The sequence shown here is derived from an EMBL/GenBank/DDBJ whole genome shotgun (WGS) entry which is preliminary data.</text>
</comment>
<reference evidence="4 5" key="1">
    <citation type="journal article" date="2015" name="Genome Biol. Evol.">
        <title>Comparative Genomics of a Bacterivorous Green Alga Reveals Evolutionary Causalities and Consequences of Phago-Mixotrophic Mode of Nutrition.</title>
        <authorList>
            <person name="Burns J.A."/>
            <person name="Paasch A."/>
            <person name="Narechania A."/>
            <person name="Kim E."/>
        </authorList>
    </citation>
    <scope>NUCLEOTIDE SEQUENCE [LARGE SCALE GENOMIC DNA]</scope>
    <source>
        <strain evidence="4 5">PLY_AMNH</strain>
    </source>
</reference>
<evidence type="ECO:0000313" key="5">
    <source>
        <dbReference type="Proteomes" id="UP001190700"/>
    </source>
</evidence>
<dbReference type="InterPro" id="IPR008979">
    <property type="entry name" value="Galactose-bd-like_sf"/>
</dbReference>
<dbReference type="Gene3D" id="2.60.120.260">
    <property type="entry name" value="Galactose-binding domain-like"/>
    <property type="match status" value="1"/>
</dbReference>
<dbReference type="Proteomes" id="UP001190700">
    <property type="component" value="Unassembled WGS sequence"/>
</dbReference>
<dbReference type="EMBL" id="LGRX02020122">
    <property type="protein sequence ID" value="KAK3257779.1"/>
    <property type="molecule type" value="Genomic_DNA"/>
</dbReference>
<dbReference type="Pfam" id="PF00754">
    <property type="entry name" value="F5_F8_type_C"/>
    <property type="match status" value="1"/>
</dbReference>
<feature type="domain" description="F5/8 type C" evidence="3">
    <location>
        <begin position="64"/>
        <end position="220"/>
    </location>
</feature>
<evidence type="ECO:0000313" key="4">
    <source>
        <dbReference type="EMBL" id="KAK3257779.1"/>
    </source>
</evidence>
<dbReference type="InterPro" id="IPR000421">
    <property type="entry name" value="FA58C"/>
</dbReference>
<dbReference type="AlphaFoldDB" id="A0AAE0KRH7"/>
<evidence type="ECO:0000259" key="3">
    <source>
        <dbReference type="PROSITE" id="PS50022"/>
    </source>
</evidence>
<keyword evidence="2" id="KW-0472">Membrane</keyword>
<keyword evidence="2" id="KW-0812">Transmembrane</keyword>
<name>A0AAE0KRH7_9CHLO</name>
<dbReference type="PROSITE" id="PS50022">
    <property type="entry name" value="FA58C_3"/>
    <property type="match status" value="1"/>
</dbReference>
<evidence type="ECO:0000256" key="1">
    <source>
        <dbReference type="SAM" id="MobiDB-lite"/>
    </source>
</evidence>
<accession>A0AAE0KRH7</accession>
<gene>
    <name evidence="4" type="ORF">CYMTET_33146</name>
</gene>
<feature type="non-terminal residue" evidence="4">
    <location>
        <position position="490"/>
    </location>
</feature>
<proteinExistence type="predicted"/>
<organism evidence="4 5">
    <name type="scientific">Cymbomonas tetramitiformis</name>
    <dbReference type="NCBI Taxonomy" id="36881"/>
    <lineage>
        <taxon>Eukaryota</taxon>
        <taxon>Viridiplantae</taxon>
        <taxon>Chlorophyta</taxon>
        <taxon>Pyramimonadophyceae</taxon>
        <taxon>Pyramimonadales</taxon>
        <taxon>Pyramimonadaceae</taxon>
        <taxon>Cymbomonas</taxon>
    </lineage>
</organism>
<dbReference type="SUPFAM" id="SSF49785">
    <property type="entry name" value="Galactose-binding domain-like"/>
    <property type="match status" value="1"/>
</dbReference>
<protein>
    <recommendedName>
        <fullName evidence="3">F5/8 type C domain-containing protein</fullName>
    </recommendedName>
</protein>
<keyword evidence="2" id="KW-1133">Transmembrane helix</keyword>
<keyword evidence="5" id="KW-1185">Reference proteome</keyword>
<feature type="region of interest" description="Disordered" evidence="1">
    <location>
        <begin position="407"/>
        <end position="445"/>
    </location>
</feature>
<sequence>MRGGGWGRTQAVMIARWDRVGGGGVFWIAALCSSGFAAGRGVEGGGDARGCAQESVLEMLLPGAAAQYRNQVYEVNPQLEARVASSVSALVVGPSGEIGGMLDSQHAWQPKGSPEQWNGQWYQMDLGSMKQLAGVVLQGAEGTHERVTGFTVRVSTGAMKLGPNAWVDVDRGAVFKGSPQKAGRYSILFKNPVQGCIVRIQPVSFNHSMVLRAGVLVAGASPGGKVPTMKLPVDLVLPALKWAKESKEFVMQAGASMVAIWMGIWSLIVEAAMSALARRRLSSNVAKGVKANTARKSVAWPQEAKPKSRVNLSAAWNKVLSSRDIKRHLTRAMAIVRRMPRSPKQVAQLWRSQLKEHEVVITYMWQMRDLIGVALAGVAVLSLTAAIAHLITPELIDDADLVWTPETELSPPVPGVPSPPPLTPSPSPEPFHQPPSGGAELLPEPVVEPVKTALRDLKTVERDIMSKWKYEKERLYVQHKLEEGKATAFQ</sequence>
<evidence type="ECO:0000256" key="2">
    <source>
        <dbReference type="SAM" id="Phobius"/>
    </source>
</evidence>